<dbReference type="EMBL" id="MQTW01000893">
    <property type="protein sequence ID" value="RYC78849.1"/>
    <property type="molecule type" value="Genomic_DNA"/>
</dbReference>
<proteinExistence type="predicted"/>
<evidence type="ECO:0000313" key="2">
    <source>
        <dbReference type="EMBL" id="RYC78849.1"/>
    </source>
</evidence>
<dbReference type="AlphaFoldDB" id="A0A4Q2V227"/>
<feature type="compositionally biased region" description="Basic and acidic residues" evidence="1">
    <location>
        <begin position="90"/>
        <end position="106"/>
    </location>
</feature>
<gene>
    <name evidence="2" type="ORF">BFJ63_vAg18277</name>
</gene>
<feature type="region of interest" description="Disordered" evidence="1">
    <location>
        <begin position="1"/>
        <end position="28"/>
    </location>
</feature>
<sequence length="333" mass="35804">MTSRLSSARKRGRRSLNKNVTTSSDYPTQRAVVAAKHIHQACGKWPNDGHTPVDDETHGDDDDDVADSEVIEANSEPADEIIALGLPKNRSRDKGDKQSEDHEVTVETKLVLSKNDITRQEMGPLRSKSTSQPKIRRISLNQNSEQAQVNGQSGADLSRSNSNSTAAESGARPQRRLQKPSRLIHVTPRSSVCRSGGSEEDNSTYFAPETSQESKSSTQPQAPPNFSTPSPLPAITSPVILPRFTTPQSALQSGPRSGSQPSSTPASTSQSSSDPHAQASSQPTLSCGTSLTSQTYQSSQQQPDRWPPASTSWTSHALDSRLAGSQPSTPRSN</sequence>
<accession>A0A4Q2V227</accession>
<feature type="compositionally biased region" description="Low complexity" evidence="1">
    <location>
        <begin position="289"/>
        <end position="302"/>
    </location>
</feature>
<feature type="compositionally biased region" description="Polar residues" evidence="1">
    <location>
        <begin position="127"/>
        <end position="167"/>
    </location>
</feature>
<organism evidence="2 3">
    <name type="scientific">Fusarium oxysporum f. sp. narcissi</name>
    <dbReference type="NCBI Taxonomy" id="451672"/>
    <lineage>
        <taxon>Eukaryota</taxon>
        <taxon>Fungi</taxon>
        <taxon>Dikarya</taxon>
        <taxon>Ascomycota</taxon>
        <taxon>Pezizomycotina</taxon>
        <taxon>Sordariomycetes</taxon>
        <taxon>Hypocreomycetidae</taxon>
        <taxon>Hypocreales</taxon>
        <taxon>Nectriaceae</taxon>
        <taxon>Fusarium</taxon>
        <taxon>Fusarium oxysporum species complex</taxon>
    </lineage>
</organism>
<feature type="compositionally biased region" description="Polar residues" evidence="1">
    <location>
        <begin position="203"/>
        <end position="229"/>
    </location>
</feature>
<comment type="caution">
    <text evidence="2">The sequence shown here is derived from an EMBL/GenBank/DDBJ whole genome shotgun (WGS) entry which is preliminary data.</text>
</comment>
<feature type="compositionally biased region" description="Polar residues" evidence="1">
    <location>
        <begin position="309"/>
        <end position="333"/>
    </location>
</feature>
<feature type="compositionally biased region" description="Polar residues" evidence="1">
    <location>
        <begin position="17"/>
        <end position="27"/>
    </location>
</feature>
<feature type="compositionally biased region" description="Acidic residues" evidence="1">
    <location>
        <begin position="57"/>
        <end position="70"/>
    </location>
</feature>
<feature type="region of interest" description="Disordered" evidence="1">
    <location>
        <begin position="42"/>
        <end position="333"/>
    </location>
</feature>
<protein>
    <submittedName>
        <fullName evidence="2">Uncharacterized protein</fullName>
    </submittedName>
</protein>
<feature type="compositionally biased region" description="Polar residues" evidence="1">
    <location>
        <begin position="274"/>
        <end position="288"/>
    </location>
</feature>
<dbReference type="Proteomes" id="UP000290540">
    <property type="component" value="Unassembled WGS sequence"/>
</dbReference>
<evidence type="ECO:0000313" key="3">
    <source>
        <dbReference type="Proteomes" id="UP000290540"/>
    </source>
</evidence>
<feature type="compositionally biased region" description="Low complexity" evidence="1">
    <location>
        <begin position="252"/>
        <end position="273"/>
    </location>
</feature>
<name>A0A4Q2V227_FUSOX</name>
<evidence type="ECO:0000256" key="1">
    <source>
        <dbReference type="SAM" id="MobiDB-lite"/>
    </source>
</evidence>
<feature type="compositionally biased region" description="Basic residues" evidence="1">
    <location>
        <begin position="7"/>
        <end position="16"/>
    </location>
</feature>
<reference evidence="2 3" key="1">
    <citation type="submission" date="2016-12" db="EMBL/GenBank/DDBJ databases">
        <title>Draft genome sequence of Fusarium oxysporum causing rot on Narcissus.</title>
        <authorList>
            <person name="Armitage A.D."/>
            <person name="Taylor A."/>
            <person name="Clarkson J.P."/>
            <person name="Harrison R.J."/>
            <person name="Jackson A.C."/>
        </authorList>
    </citation>
    <scope>NUCLEOTIDE SEQUENCE [LARGE SCALE GENOMIC DNA]</scope>
    <source>
        <strain evidence="2 3">N139</strain>
    </source>
</reference>